<comment type="subcellular location">
    <subcellularLocation>
        <location evidence="1">Lysosome membrane</location>
        <topology evidence="1">Multi-pass membrane protein</topology>
    </subcellularLocation>
</comment>
<feature type="transmembrane region" description="Helical" evidence="6">
    <location>
        <begin position="114"/>
        <end position="136"/>
    </location>
</feature>
<dbReference type="Proteomes" id="UP000694401">
    <property type="component" value="Unassembled WGS sequence"/>
</dbReference>
<dbReference type="GO" id="GO:0005765">
    <property type="term" value="C:lysosomal membrane"/>
    <property type="evidence" value="ECO:0007669"/>
    <property type="project" value="UniProtKB-SubCell"/>
</dbReference>
<evidence type="ECO:0000313" key="8">
    <source>
        <dbReference type="Proteomes" id="UP000694401"/>
    </source>
</evidence>
<reference evidence="7" key="1">
    <citation type="submission" date="2025-08" db="UniProtKB">
        <authorList>
            <consortium name="Ensembl"/>
        </authorList>
    </citation>
    <scope>IDENTIFICATION</scope>
</reference>
<dbReference type="PANTHER" id="PTHR15146:SF1">
    <property type="entry name" value="INTEGRAL MEMBRANE PROTEIN GPR137C"/>
    <property type="match status" value="1"/>
</dbReference>
<dbReference type="GO" id="GO:1904263">
    <property type="term" value="P:positive regulation of TORC1 signaling"/>
    <property type="evidence" value="ECO:0007669"/>
    <property type="project" value="TreeGrafter"/>
</dbReference>
<keyword evidence="4 6" id="KW-0472">Membrane</keyword>
<reference evidence="7" key="2">
    <citation type="submission" date="2025-09" db="UniProtKB">
        <authorList>
            <consortium name="Ensembl"/>
        </authorList>
    </citation>
    <scope>IDENTIFICATION</scope>
</reference>
<sequence length="194" mass="21118">MLIHGEVPEKQLRWTVLARALVNDSLFILCAISLACCMCKLGKMSSANVYLESKGTSVCQAILVGSVVALLYSSRACYNLVAVAISPDNVPGPFNYGWDNLSDKVHMEVSSEEYVVFGVVLFLWELVPTTFVVLFFRAQRLSQNLVGLSKSPCAGRLPGMTFGNVFASGLTPFSLADSSRDGQQPQLQLQGLFL</sequence>
<dbReference type="InterPro" id="IPR029723">
    <property type="entry name" value="GPR137"/>
</dbReference>
<keyword evidence="8" id="KW-1185">Reference proteome</keyword>
<keyword evidence="5" id="KW-0458">Lysosome</keyword>
<evidence type="ECO:0000256" key="5">
    <source>
        <dbReference type="ARBA" id="ARBA00023228"/>
    </source>
</evidence>
<evidence type="ECO:0000313" key="7">
    <source>
        <dbReference type="Ensembl" id="ENSZLMP00000009139.1"/>
    </source>
</evidence>
<organism evidence="7 8">
    <name type="scientific">Zosterops lateralis melanops</name>
    <dbReference type="NCBI Taxonomy" id="1220523"/>
    <lineage>
        <taxon>Eukaryota</taxon>
        <taxon>Metazoa</taxon>
        <taxon>Chordata</taxon>
        <taxon>Craniata</taxon>
        <taxon>Vertebrata</taxon>
        <taxon>Euteleostomi</taxon>
        <taxon>Archelosauria</taxon>
        <taxon>Archosauria</taxon>
        <taxon>Dinosauria</taxon>
        <taxon>Saurischia</taxon>
        <taxon>Theropoda</taxon>
        <taxon>Coelurosauria</taxon>
        <taxon>Aves</taxon>
        <taxon>Neognathae</taxon>
        <taxon>Neoaves</taxon>
        <taxon>Telluraves</taxon>
        <taxon>Australaves</taxon>
        <taxon>Passeriformes</taxon>
        <taxon>Sylvioidea</taxon>
        <taxon>Zosteropidae</taxon>
        <taxon>Zosterops</taxon>
    </lineage>
</organism>
<evidence type="ECO:0000256" key="6">
    <source>
        <dbReference type="SAM" id="Phobius"/>
    </source>
</evidence>
<protein>
    <submittedName>
        <fullName evidence="7">G protein-coupled receptor 137C</fullName>
    </submittedName>
</protein>
<dbReference type="Ensembl" id="ENSZLMT00000009390.1">
    <property type="protein sequence ID" value="ENSZLMP00000009139.1"/>
    <property type="gene ID" value="ENSZLMG00000006429.1"/>
</dbReference>
<keyword evidence="3 6" id="KW-1133">Transmembrane helix</keyword>
<keyword evidence="2 6" id="KW-0812">Transmembrane</keyword>
<evidence type="ECO:0000256" key="1">
    <source>
        <dbReference type="ARBA" id="ARBA00004155"/>
    </source>
</evidence>
<evidence type="ECO:0000256" key="4">
    <source>
        <dbReference type="ARBA" id="ARBA00023136"/>
    </source>
</evidence>
<feature type="transmembrane region" description="Helical" evidence="6">
    <location>
        <begin position="20"/>
        <end position="41"/>
    </location>
</feature>
<evidence type="ECO:0000256" key="2">
    <source>
        <dbReference type="ARBA" id="ARBA00022692"/>
    </source>
</evidence>
<name>A0A8D2P7S4_ZOSLA</name>
<evidence type="ECO:0000256" key="3">
    <source>
        <dbReference type="ARBA" id="ARBA00022989"/>
    </source>
</evidence>
<proteinExistence type="predicted"/>
<accession>A0A8D2P7S4</accession>
<feature type="transmembrane region" description="Helical" evidence="6">
    <location>
        <begin position="62"/>
        <end position="85"/>
    </location>
</feature>
<dbReference type="PANTHER" id="PTHR15146">
    <property type="entry name" value="INTEGRAL MEMBRANE PROTEIN GPR137"/>
    <property type="match status" value="1"/>
</dbReference>
<dbReference type="AlphaFoldDB" id="A0A8D2P7S4"/>